<dbReference type="RefSeq" id="WP_194451740.1">
    <property type="nucleotide sequence ID" value="NZ_CP063849.1"/>
</dbReference>
<feature type="compositionally biased region" description="Polar residues" evidence="1">
    <location>
        <begin position="198"/>
        <end position="207"/>
    </location>
</feature>
<dbReference type="Proteomes" id="UP000593892">
    <property type="component" value="Chromosome"/>
</dbReference>
<evidence type="ECO:0000313" key="2">
    <source>
        <dbReference type="EMBL" id="QOY90078.1"/>
    </source>
</evidence>
<evidence type="ECO:0000256" key="1">
    <source>
        <dbReference type="SAM" id="MobiDB-lite"/>
    </source>
</evidence>
<dbReference type="EMBL" id="CP063849">
    <property type="protein sequence ID" value="QOY90078.1"/>
    <property type="molecule type" value="Genomic_DNA"/>
</dbReference>
<accession>A0A7S7NUJ4</accession>
<evidence type="ECO:0000313" key="3">
    <source>
        <dbReference type="Proteomes" id="UP000593892"/>
    </source>
</evidence>
<name>A0A7S7NUJ4_PALFE</name>
<gene>
    <name evidence="2" type="ORF">IRI77_09025</name>
</gene>
<proteinExistence type="predicted"/>
<reference evidence="2 3" key="1">
    <citation type="submission" date="2020-10" db="EMBL/GenBank/DDBJ databases">
        <title>Complete genome sequence of Paludibaculum fermentans P105T, a facultatively anaerobic acidobacterium capable of dissimilatory Fe(III) reduction.</title>
        <authorList>
            <person name="Dedysh S.N."/>
            <person name="Beletsky A.V."/>
            <person name="Kulichevskaya I.S."/>
            <person name="Mardanov A.V."/>
            <person name="Ravin N.V."/>
        </authorList>
    </citation>
    <scope>NUCLEOTIDE SEQUENCE [LARGE SCALE GENOMIC DNA]</scope>
    <source>
        <strain evidence="2 3">P105</strain>
    </source>
</reference>
<dbReference type="KEGG" id="pfer:IRI77_09025"/>
<dbReference type="AlphaFoldDB" id="A0A7S7NUJ4"/>
<feature type="region of interest" description="Disordered" evidence="1">
    <location>
        <begin position="185"/>
        <end position="207"/>
    </location>
</feature>
<sequence>MSAFNGKVTAGPATVMARSKHNLVSCPECTSGDVAVRQPRGVYDFLMELCGSYRFRCRNCQYKFRGNPVRFKDLFYAKCPGCLNQELSDARPDLVQTGTMMALRAALGANKHHCEHCGAVFASFRPVRGRSARSSTMVTRDARFNSEPPEIQPMTLPQPVLQAWGWVLDPPRLVVRLRIRIKPRRKTGDAPGLAERSSPGSSPSLLD</sequence>
<organism evidence="2 3">
    <name type="scientific">Paludibaculum fermentans</name>
    <dbReference type="NCBI Taxonomy" id="1473598"/>
    <lineage>
        <taxon>Bacteria</taxon>
        <taxon>Pseudomonadati</taxon>
        <taxon>Acidobacteriota</taxon>
        <taxon>Terriglobia</taxon>
        <taxon>Bryobacterales</taxon>
        <taxon>Bryobacteraceae</taxon>
        <taxon>Paludibaculum</taxon>
    </lineage>
</organism>
<protein>
    <submittedName>
        <fullName evidence="2">Uncharacterized protein</fullName>
    </submittedName>
</protein>
<keyword evidence="3" id="KW-1185">Reference proteome</keyword>